<dbReference type="EMBL" id="CADCTH010000624">
    <property type="protein sequence ID" value="CAA9297129.1"/>
    <property type="molecule type" value="Genomic_DNA"/>
</dbReference>
<sequence length="350" mass="34787">MTTTETRPLPTGPVVRTERVSVRVRTRAVTATVALLVAAVVLGALAMTLGDYQLSVGQVIGALTGSGSRAQEYVVLGLRAPRVVLALVVGAALGVGGAVFQSLARNNLASPDLLGFTTGAASGALIAIVLVGGGPAGTTIGAIAGTLVTAVVVQALLGGAVGGYRLVLVGIGVNAVLAAFNNFLILRTDLSTAVAAQSWLVGTLNGRGWTQVVAVAIALAVLVPIAAAGSRRLDLLGMGDDVARGLGVAVERTRITTLLVGVALVGVATAAVGPVAFVALAAPQLARRLTGTTGPGVLAAGLLGAVLLLAGDVLGQRLAAPTQFPAGTMTAAVGGLYLVWLLAREWRAGR</sequence>
<evidence type="ECO:0000256" key="3">
    <source>
        <dbReference type="ARBA" id="ARBA00022448"/>
    </source>
</evidence>
<feature type="transmembrane region" description="Helical" evidence="8">
    <location>
        <begin position="139"/>
        <end position="159"/>
    </location>
</feature>
<dbReference type="PANTHER" id="PTHR30472:SF24">
    <property type="entry name" value="FERRIC ENTEROBACTIN TRANSPORT SYSTEM PERMEASE PROTEIN FEPG"/>
    <property type="match status" value="1"/>
</dbReference>
<dbReference type="Gene3D" id="1.10.3470.10">
    <property type="entry name" value="ABC transporter involved in vitamin B12 uptake, BtuC"/>
    <property type="match status" value="1"/>
</dbReference>
<evidence type="ECO:0000256" key="4">
    <source>
        <dbReference type="ARBA" id="ARBA00022475"/>
    </source>
</evidence>
<feature type="transmembrane region" description="Helical" evidence="8">
    <location>
        <begin position="294"/>
        <end position="314"/>
    </location>
</feature>
<feature type="transmembrane region" description="Helical" evidence="8">
    <location>
        <begin position="83"/>
        <end position="101"/>
    </location>
</feature>
<keyword evidence="6 8" id="KW-1133">Transmembrane helix</keyword>
<name>A0A6J4K705_9PSEU</name>
<evidence type="ECO:0000256" key="8">
    <source>
        <dbReference type="SAM" id="Phobius"/>
    </source>
</evidence>
<dbReference type="SUPFAM" id="SSF81345">
    <property type="entry name" value="ABC transporter involved in vitamin B12 uptake, BtuC"/>
    <property type="match status" value="1"/>
</dbReference>
<dbReference type="CDD" id="cd06550">
    <property type="entry name" value="TM_ABC_iron-siderophores_like"/>
    <property type="match status" value="1"/>
</dbReference>
<dbReference type="GO" id="GO:0033214">
    <property type="term" value="P:siderophore-iron import into cell"/>
    <property type="evidence" value="ECO:0007669"/>
    <property type="project" value="TreeGrafter"/>
</dbReference>
<dbReference type="GO" id="GO:0022857">
    <property type="term" value="F:transmembrane transporter activity"/>
    <property type="evidence" value="ECO:0007669"/>
    <property type="project" value="InterPro"/>
</dbReference>
<dbReference type="PANTHER" id="PTHR30472">
    <property type="entry name" value="FERRIC ENTEROBACTIN TRANSPORT SYSTEM PERMEASE PROTEIN"/>
    <property type="match status" value="1"/>
</dbReference>
<dbReference type="AlphaFoldDB" id="A0A6J4K705"/>
<gene>
    <name evidence="9" type="ORF">AVDCRST_MAG54-4948</name>
</gene>
<evidence type="ECO:0000256" key="5">
    <source>
        <dbReference type="ARBA" id="ARBA00022692"/>
    </source>
</evidence>
<reference evidence="9" key="1">
    <citation type="submission" date="2020-02" db="EMBL/GenBank/DDBJ databases">
        <authorList>
            <person name="Meier V. D."/>
        </authorList>
    </citation>
    <scope>NUCLEOTIDE SEQUENCE</scope>
    <source>
        <strain evidence="9">AVDCRST_MAG54</strain>
    </source>
</reference>
<feature type="transmembrane region" description="Helical" evidence="8">
    <location>
        <begin position="326"/>
        <end position="343"/>
    </location>
</feature>
<accession>A0A6J4K705</accession>
<organism evidence="9">
    <name type="scientific">uncultured Actinomycetospora sp</name>
    <dbReference type="NCBI Taxonomy" id="1135996"/>
    <lineage>
        <taxon>Bacteria</taxon>
        <taxon>Bacillati</taxon>
        <taxon>Actinomycetota</taxon>
        <taxon>Actinomycetes</taxon>
        <taxon>Pseudonocardiales</taxon>
        <taxon>Pseudonocardiaceae</taxon>
        <taxon>Actinomycetospora</taxon>
        <taxon>environmental samples</taxon>
    </lineage>
</organism>
<evidence type="ECO:0000313" key="9">
    <source>
        <dbReference type="EMBL" id="CAA9297129.1"/>
    </source>
</evidence>
<protein>
    <submittedName>
        <fullName evidence="9">ABC-type Fe3+-siderophore transport system, permease 2 component</fullName>
    </submittedName>
</protein>
<feature type="transmembrane region" description="Helical" evidence="8">
    <location>
        <begin position="166"/>
        <end position="188"/>
    </location>
</feature>
<keyword evidence="4" id="KW-1003">Cell membrane</keyword>
<feature type="transmembrane region" description="Helical" evidence="8">
    <location>
        <begin position="208"/>
        <end position="228"/>
    </location>
</feature>
<dbReference type="InterPro" id="IPR037294">
    <property type="entry name" value="ABC_BtuC-like"/>
</dbReference>
<feature type="transmembrane region" description="Helical" evidence="8">
    <location>
        <begin position="258"/>
        <end position="282"/>
    </location>
</feature>
<comment type="similarity">
    <text evidence="2">Belongs to the binding-protein-dependent transport system permease family. FecCD subfamily.</text>
</comment>
<dbReference type="InterPro" id="IPR000522">
    <property type="entry name" value="ABC_transptr_permease_BtuC"/>
</dbReference>
<dbReference type="GO" id="GO:0005886">
    <property type="term" value="C:plasma membrane"/>
    <property type="evidence" value="ECO:0007669"/>
    <property type="project" value="UniProtKB-SubCell"/>
</dbReference>
<keyword evidence="3" id="KW-0813">Transport</keyword>
<feature type="transmembrane region" description="Helical" evidence="8">
    <location>
        <begin position="28"/>
        <end position="49"/>
    </location>
</feature>
<evidence type="ECO:0000256" key="6">
    <source>
        <dbReference type="ARBA" id="ARBA00022989"/>
    </source>
</evidence>
<keyword evidence="5 8" id="KW-0812">Transmembrane</keyword>
<dbReference type="Pfam" id="PF01032">
    <property type="entry name" value="FecCD"/>
    <property type="match status" value="1"/>
</dbReference>
<evidence type="ECO:0000256" key="2">
    <source>
        <dbReference type="ARBA" id="ARBA00007935"/>
    </source>
</evidence>
<evidence type="ECO:0000256" key="1">
    <source>
        <dbReference type="ARBA" id="ARBA00004651"/>
    </source>
</evidence>
<keyword evidence="7 8" id="KW-0472">Membrane</keyword>
<evidence type="ECO:0000256" key="7">
    <source>
        <dbReference type="ARBA" id="ARBA00023136"/>
    </source>
</evidence>
<feature type="transmembrane region" description="Helical" evidence="8">
    <location>
        <begin position="113"/>
        <end position="133"/>
    </location>
</feature>
<comment type="subcellular location">
    <subcellularLocation>
        <location evidence="1">Cell membrane</location>
        <topology evidence="1">Multi-pass membrane protein</topology>
    </subcellularLocation>
</comment>
<proteinExistence type="inferred from homology"/>